<name>A0A6J5T0G9_9CAUD</name>
<accession>A0A6J5T0G9</accession>
<proteinExistence type="predicted"/>
<sequence length="142" mass="16104">MAAIPNDIREGIEAAITRGLQDDVVSTTSEKKHREEYFASLPAWMAQCHRQDYEYDPIYDIASATFALPGGEKISIKRAWGSSYLKPGEVNTSMHFKYWVHRESRWAKADTFDHAIYCATQLTLEDMIAKAKQALDAQEESA</sequence>
<reference evidence="1" key="1">
    <citation type="submission" date="2020-05" db="EMBL/GenBank/DDBJ databases">
        <authorList>
            <person name="Chiriac C."/>
            <person name="Salcher M."/>
            <person name="Ghai R."/>
            <person name="Kavagutti S V."/>
        </authorList>
    </citation>
    <scope>NUCLEOTIDE SEQUENCE</scope>
</reference>
<gene>
    <name evidence="1" type="ORF">UFOVP1620_45</name>
</gene>
<dbReference type="EMBL" id="LR797487">
    <property type="protein sequence ID" value="CAB4220137.1"/>
    <property type="molecule type" value="Genomic_DNA"/>
</dbReference>
<protein>
    <submittedName>
        <fullName evidence="1">Uncharacterized protein</fullName>
    </submittedName>
</protein>
<evidence type="ECO:0000313" key="1">
    <source>
        <dbReference type="EMBL" id="CAB4220137.1"/>
    </source>
</evidence>
<organism evidence="1">
    <name type="scientific">uncultured Caudovirales phage</name>
    <dbReference type="NCBI Taxonomy" id="2100421"/>
    <lineage>
        <taxon>Viruses</taxon>
        <taxon>Duplodnaviria</taxon>
        <taxon>Heunggongvirae</taxon>
        <taxon>Uroviricota</taxon>
        <taxon>Caudoviricetes</taxon>
        <taxon>Peduoviridae</taxon>
        <taxon>Maltschvirus</taxon>
        <taxon>Maltschvirus maltsch</taxon>
    </lineage>
</organism>